<dbReference type="PRINTS" id="PR00412">
    <property type="entry name" value="EPOXHYDRLASE"/>
</dbReference>
<proteinExistence type="predicted"/>
<gene>
    <name evidence="3" type="ORF">FEM01_05630</name>
</gene>
<dbReference type="InterPro" id="IPR000073">
    <property type="entry name" value="AB_hydrolase_1"/>
</dbReference>
<dbReference type="AlphaFoldDB" id="A0A5R8ZAW8"/>
<dbReference type="InterPro" id="IPR000639">
    <property type="entry name" value="Epox_hydrolase-like"/>
</dbReference>
<dbReference type="PANTHER" id="PTHR43329">
    <property type="entry name" value="EPOXIDE HYDROLASE"/>
    <property type="match status" value="1"/>
</dbReference>
<protein>
    <submittedName>
        <fullName evidence="3">Alpha/beta hydrolase</fullName>
    </submittedName>
</protein>
<dbReference type="RefSeq" id="WP_138218309.1">
    <property type="nucleotide sequence ID" value="NZ_VAUO01000002.1"/>
</dbReference>
<dbReference type="Pfam" id="PF00561">
    <property type="entry name" value="Abhydrolase_1"/>
    <property type="match status" value="1"/>
</dbReference>
<sequence length="305" mass="34249">MFDNFEHLRIDTGELEISCVVAGVGAPILLLHGFPQTMAIWATIAPALVKLGYQVICADLRGYGASDKPCASVEYKNYSFRCMAADQIKVMQALGHKHFHVIGHDRGARAAYRLALDNPEMISSLTIMDIVPTDVLLKDIRKDVAQSYWHWYFLAQPAPFPEQIILKDPDYFFQACLFGWGGASEADFNPEQLAAYRESWRNPKTVSGFCNDYRATLAIDFDHDIADQGRKVSTPTLVMYGENSVMARLYDIPSVWSERCSDLKSAAVPGGHFFPDSSPAAVVERLHEFLKTKIKYRQPLKTCQT</sequence>
<dbReference type="OrthoDB" id="9780765at2"/>
<evidence type="ECO:0000313" key="3">
    <source>
        <dbReference type="EMBL" id="TLP62968.1"/>
    </source>
</evidence>
<evidence type="ECO:0000313" key="4">
    <source>
        <dbReference type="Proteomes" id="UP000309819"/>
    </source>
</evidence>
<keyword evidence="1 3" id="KW-0378">Hydrolase</keyword>
<accession>A0A5R8ZAW8</accession>
<feature type="domain" description="AB hydrolase-1" evidence="2">
    <location>
        <begin position="27"/>
        <end position="275"/>
    </location>
</feature>
<reference evidence="3 4" key="1">
    <citation type="submission" date="2019-05" db="EMBL/GenBank/DDBJ databases">
        <title>Pseudomonas sp. SC006 isolated from lettuce that can produce HBGAs.</title>
        <authorList>
            <person name="Wang D."/>
            <person name="Liao N."/>
            <person name="Liu D."/>
            <person name="Zhang Z."/>
            <person name="Zou S."/>
        </authorList>
    </citation>
    <scope>NUCLEOTIDE SEQUENCE [LARGE SCALE GENOMIC DNA]</scope>
    <source>
        <strain evidence="3 4">SC006</strain>
    </source>
</reference>
<evidence type="ECO:0000256" key="1">
    <source>
        <dbReference type="ARBA" id="ARBA00022801"/>
    </source>
</evidence>
<dbReference type="PRINTS" id="PR00111">
    <property type="entry name" value="ABHYDROLASE"/>
</dbReference>
<dbReference type="InterPro" id="IPR029058">
    <property type="entry name" value="AB_hydrolase_fold"/>
</dbReference>
<keyword evidence="4" id="KW-1185">Reference proteome</keyword>
<dbReference type="SUPFAM" id="SSF53474">
    <property type="entry name" value="alpha/beta-Hydrolases"/>
    <property type="match status" value="1"/>
</dbReference>
<name>A0A5R8ZAW8_9PSED</name>
<dbReference type="Proteomes" id="UP000309819">
    <property type="component" value="Unassembled WGS sequence"/>
</dbReference>
<organism evidence="3 4">
    <name type="scientific">Pseudomonas mosselii</name>
    <dbReference type="NCBI Taxonomy" id="78327"/>
    <lineage>
        <taxon>Bacteria</taxon>
        <taxon>Pseudomonadati</taxon>
        <taxon>Pseudomonadota</taxon>
        <taxon>Gammaproteobacteria</taxon>
        <taxon>Pseudomonadales</taxon>
        <taxon>Pseudomonadaceae</taxon>
        <taxon>Pseudomonas</taxon>
    </lineage>
</organism>
<evidence type="ECO:0000259" key="2">
    <source>
        <dbReference type="Pfam" id="PF00561"/>
    </source>
</evidence>
<comment type="caution">
    <text evidence="3">The sequence shown here is derived from an EMBL/GenBank/DDBJ whole genome shotgun (WGS) entry which is preliminary data.</text>
</comment>
<dbReference type="GO" id="GO:0016787">
    <property type="term" value="F:hydrolase activity"/>
    <property type="evidence" value="ECO:0007669"/>
    <property type="project" value="UniProtKB-KW"/>
</dbReference>
<dbReference type="Gene3D" id="3.40.50.1820">
    <property type="entry name" value="alpha/beta hydrolase"/>
    <property type="match status" value="1"/>
</dbReference>
<dbReference type="EMBL" id="VAUO01000002">
    <property type="protein sequence ID" value="TLP62968.1"/>
    <property type="molecule type" value="Genomic_DNA"/>
</dbReference>